<evidence type="ECO:0000313" key="3">
    <source>
        <dbReference type="EMBL" id="ASQ45308.1"/>
    </source>
</evidence>
<feature type="compositionally biased region" description="Polar residues" evidence="2">
    <location>
        <begin position="428"/>
        <end position="437"/>
    </location>
</feature>
<proteinExistence type="predicted"/>
<dbReference type="RefSeq" id="WP_094090381.1">
    <property type="nucleotide sequence ID" value="NZ_CP016397.1"/>
</dbReference>
<keyword evidence="4" id="KW-1185">Reference proteome</keyword>
<dbReference type="OrthoDB" id="9967518at2"/>
<dbReference type="EMBL" id="CP016397">
    <property type="protein sequence ID" value="ASQ45308.1"/>
    <property type="molecule type" value="Genomic_DNA"/>
</dbReference>
<gene>
    <name evidence="3" type="ORF">clem_03750</name>
</gene>
<feature type="compositionally biased region" description="Basic and acidic residues" evidence="2">
    <location>
        <begin position="442"/>
        <end position="456"/>
    </location>
</feature>
<dbReference type="KEGG" id="lcd:clem_03750"/>
<feature type="coiled-coil region" evidence="1">
    <location>
        <begin position="24"/>
        <end position="84"/>
    </location>
</feature>
<feature type="region of interest" description="Disordered" evidence="2">
    <location>
        <begin position="422"/>
        <end position="491"/>
    </location>
</feature>
<evidence type="ECO:0000256" key="2">
    <source>
        <dbReference type="SAM" id="MobiDB-lite"/>
    </source>
</evidence>
<organism evidence="3 4">
    <name type="scientific">Legionella clemsonensis</name>
    <dbReference type="NCBI Taxonomy" id="1867846"/>
    <lineage>
        <taxon>Bacteria</taxon>
        <taxon>Pseudomonadati</taxon>
        <taxon>Pseudomonadota</taxon>
        <taxon>Gammaproteobacteria</taxon>
        <taxon>Legionellales</taxon>
        <taxon>Legionellaceae</taxon>
        <taxon>Legionella</taxon>
    </lineage>
</organism>
<feature type="compositionally biased region" description="Basic and acidic residues" evidence="2">
    <location>
        <begin position="473"/>
        <end position="483"/>
    </location>
</feature>
<accession>A0A222P0F1</accession>
<evidence type="ECO:0000313" key="4">
    <source>
        <dbReference type="Proteomes" id="UP000201728"/>
    </source>
</evidence>
<reference evidence="4" key="1">
    <citation type="submission" date="2016-07" db="EMBL/GenBank/DDBJ databases">
        <authorList>
            <person name="Florea S."/>
            <person name="Webb J.S."/>
            <person name="Jaromczyk J."/>
            <person name="Schardl C.L."/>
        </authorList>
    </citation>
    <scope>NUCLEOTIDE SEQUENCE [LARGE SCALE GENOMIC DNA]</scope>
    <source>
        <strain evidence="4">CDC-D5610</strain>
    </source>
</reference>
<protein>
    <submittedName>
        <fullName evidence="3">Uncharacterized protein</fullName>
    </submittedName>
</protein>
<dbReference type="AlphaFoldDB" id="A0A222P0F1"/>
<dbReference type="Proteomes" id="UP000201728">
    <property type="component" value="Chromosome"/>
</dbReference>
<evidence type="ECO:0000256" key="1">
    <source>
        <dbReference type="SAM" id="Coils"/>
    </source>
</evidence>
<sequence>MKSTVVSIPSSKIKQIEIELVNDLAQIERDYSNLFEQIKELETLLLFIRELDKNPQKKEEMRLEQQALQQKASTEEKLTAQEEQRLSFLKKLELGNYSTQIDKLAIEFGDKVITSFSLMQLKAKAIGMEIEKLPDFIKTEDLKIITQVIGASLHMIVPSDIWLRRLLGVKADTSSQKLKAKLQEFVQTEIETRVDKGQLLPALSRFEKDILKEFNAYSRELKLANNLIKSFEKYSDAAGNRFQVAVHNVLNQLSILSKTLVAKEESRFQKSDAYKKISGERDKRAALIAHIGKFEELLPVEERLQFIERILNSQKSAKFTGENAEDQRKQHKEDKKTFAPLFKNKQFIRELSELHKAFKAVQSARVAYLKAEEKADKPEEKADKLSRKRAIEEKKVDYGCIRDKRIKTRALVTDFFSKPSADKRSVQEDNTVDSSQKSSRKRPVEETPAEQKENHHIGRKRVKVRPAIFFEPPSEKKPEHDVDVASNPRFK</sequence>
<name>A0A222P0F1_9GAMM</name>
<keyword evidence="1" id="KW-0175">Coiled coil</keyword>